<dbReference type="EMBL" id="VSRR010001903">
    <property type="protein sequence ID" value="MPC28382.1"/>
    <property type="molecule type" value="Genomic_DNA"/>
</dbReference>
<dbReference type="AlphaFoldDB" id="A0A5B7E2Y2"/>
<name>A0A5B7E2Y2_PORTR</name>
<evidence type="ECO:0000313" key="1">
    <source>
        <dbReference type="EMBL" id="MPC28382.1"/>
    </source>
</evidence>
<comment type="caution">
    <text evidence="1">The sequence shown here is derived from an EMBL/GenBank/DDBJ whole genome shotgun (WGS) entry which is preliminary data.</text>
</comment>
<sequence length="156" mass="16340">MWRVSAMVEERGCGGGGEGGWVKEDSVATETRGVLQMSPWEASARVAASSVFSRVVVVSRVFVGGAEAQLAGGVGQESLRLKHFTHVGEAAVHAAATTGCLQWLGVPRTVGTRISRRRRRRLHAHAPNHGAAAVHGRAAAGRHLVGSGRREYGGGA</sequence>
<proteinExistence type="predicted"/>
<reference evidence="1 2" key="1">
    <citation type="submission" date="2019-05" db="EMBL/GenBank/DDBJ databases">
        <title>Another draft genome of Portunus trituberculatus and its Hox gene families provides insights of decapod evolution.</title>
        <authorList>
            <person name="Jeong J.-H."/>
            <person name="Song I."/>
            <person name="Kim S."/>
            <person name="Choi T."/>
            <person name="Kim D."/>
            <person name="Ryu S."/>
            <person name="Kim W."/>
        </authorList>
    </citation>
    <scope>NUCLEOTIDE SEQUENCE [LARGE SCALE GENOMIC DNA]</scope>
    <source>
        <tissue evidence="1">Muscle</tissue>
    </source>
</reference>
<evidence type="ECO:0000313" key="2">
    <source>
        <dbReference type="Proteomes" id="UP000324222"/>
    </source>
</evidence>
<keyword evidence="2" id="KW-1185">Reference proteome</keyword>
<protein>
    <submittedName>
        <fullName evidence="1">Uncharacterized protein</fullName>
    </submittedName>
</protein>
<accession>A0A5B7E2Y2</accession>
<organism evidence="1 2">
    <name type="scientific">Portunus trituberculatus</name>
    <name type="common">Swimming crab</name>
    <name type="synonym">Neptunus trituberculatus</name>
    <dbReference type="NCBI Taxonomy" id="210409"/>
    <lineage>
        <taxon>Eukaryota</taxon>
        <taxon>Metazoa</taxon>
        <taxon>Ecdysozoa</taxon>
        <taxon>Arthropoda</taxon>
        <taxon>Crustacea</taxon>
        <taxon>Multicrustacea</taxon>
        <taxon>Malacostraca</taxon>
        <taxon>Eumalacostraca</taxon>
        <taxon>Eucarida</taxon>
        <taxon>Decapoda</taxon>
        <taxon>Pleocyemata</taxon>
        <taxon>Brachyura</taxon>
        <taxon>Eubrachyura</taxon>
        <taxon>Portunoidea</taxon>
        <taxon>Portunidae</taxon>
        <taxon>Portuninae</taxon>
        <taxon>Portunus</taxon>
    </lineage>
</organism>
<dbReference type="Proteomes" id="UP000324222">
    <property type="component" value="Unassembled WGS sequence"/>
</dbReference>
<gene>
    <name evidence="1" type="ORF">E2C01_021586</name>
</gene>